<feature type="compositionally biased region" description="Polar residues" evidence="1">
    <location>
        <begin position="103"/>
        <end position="120"/>
    </location>
</feature>
<proteinExistence type="predicted"/>
<dbReference type="Proteomes" id="UP001378592">
    <property type="component" value="Unassembled WGS sequence"/>
</dbReference>
<organism evidence="2 3">
    <name type="scientific">Gryllus longicercus</name>
    <dbReference type="NCBI Taxonomy" id="2509291"/>
    <lineage>
        <taxon>Eukaryota</taxon>
        <taxon>Metazoa</taxon>
        <taxon>Ecdysozoa</taxon>
        <taxon>Arthropoda</taxon>
        <taxon>Hexapoda</taxon>
        <taxon>Insecta</taxon>
        <taxon>Pterygota</taxon>
        <taxon>Neoptera</taxon>
        <taxon>Polyneoptera</taxon>
        <taxon>Orthoptera</taxon>
        <taxon>Ensifera</taxon>
        <taxon>Gryllidea</taxon>
        <taxon>Grylloidea</taxon>
        <taxon>Gryllidae</taxon>
        <taxon>Gryllinae</taxon>
        <taxon>Gryllus</taxon>
    </lineage>
</organism>
<dbReference type="GO" id="GO:0042073">
    <property type="term" value="P:intraciliary transport"/>
    <property type="evidence" value="ECO:0007669"/>
    <property type="project" value="InterPro"/>
</dbReference>
<dbReference type="GO" id="GO:0005868">
    <property type="term" value="C:cytoplasmic dynein complex"/>
    <property type="evidence" value="ECO:0007669"/>
    <property type="project" value="InterPro"/>
</dbReference>
<feature type="compositionally biased region" description="Basic and acidic residues" evidence="1">
    <location>
        <begin position="191"/>
        <end position="222"/>
    </location>
</feature>
<dbReference type="Gene3D" id="2.130.10.10">
    <property type="entry name" value="YVTN repeat-like/Quinoprotein amine dehydrogenase"/>
    <property type="match status" value="1"/>
</dbReference>
<feature type="compositionally biased region" description="Polar residues" evidence="1">
    <location>
        <begin position="1"/>
        <end position="11"/>
    </location>
</feature>
<dbReference type="InterPro" id="IPR015943">
    <property type="entry name" value="WD40/YVTN_repeat-like_dom_sf"/>
</dbReference>
<protein>
    <recommendedName>
        <fullName evidence="4">WD repeat-containing protein 60</fullName>
    </recommendedName>
</protein>
<feature type="region of interest" description="Disordered" evidence="1">
    <location>
        <begin position="100"/>
        <end position="332"/>
    </location>
</feature>
<dbReference type="SUPFAM" id="SSF50978">
    <property type="entry name" value="WD40 repeat-like"/>
    <property type="match status" value="1"/>
</dbReference>
<dbReference type="GO" id="GO:0045503">
    <property type="term" value="F:dynein light chain binding"/>
    <property type="evidence" value="ECO:0007669"/>
    <property type="project" value="InterPro"/>
</dbReference>
<reference evidence="2 3" key="1">
    <citation type="submission" date="2024-03" db="EMBL/GenBank/DDBJ databases">
        <title>The genome assembly and annotation of the cricket Gryllus longicercus Weissman &amp; Gray.</title>
        <authorList>
            <person name="Szrajer S."/>
            <person name="Gray D."/>
            <person name="Ylla G."/>
        </authorList>
    </citation>
    <scope>NUCLEOTIDE SEQUENCE [LARGE SCALE GENOMIC DNA]</scope>
    <source>
        <strain evidence="2">DAG 2021-001</strain>
        <tissue evidence="2">Whole body minus gut</tissue>
    </source>
</reference>
<dbReference type="PANTHER" id="PTHR16022:SF0">
    <property type="entry name" value="CYTOPLASMIC DYNEIN 2 INTERMEDIATE CHAIN 1"/>
    <property type="match status" value="1"/>
</dbReference>
<gene>
    <name evidence="2" type="ORF">R5R35_012186</name>
</gene>
<feature type="compositionally biased region" description="Basic and acidic residues" evidence="1">
    <location>
        <begin position="162"/>
        <end position="174"/>
    </location>
</feature>
<evidence type="ECO:0000313" key="3">
    <source>
        <dbReference type="Proteomes" id="UP001378592"/>
    </source>
</evidence>
<feature type="compositionally biased region" description="Polar residues" evidence="1">
    <location>
        <begin position="293"/>
        <end position="306"/>
    </location>
</feature>
<comment type="caution">
    <text evidence="2">The sequence shown here is derived from an EMBL/GenBank/DDBJ whole genome shotgun (WGS) entry which is preliminary data.</text>
</comment>
<feature type="region of interest" description="Disordered" evidence="1">
    <location>
        <begin position="1"/>
        <end position="76"/>
    </location>
</feature>
<feature type="compositionally biased region" description="Polar residues" evidence="1">
    <location>
        <begin position="244"/>
        <end position="262"/>
    </location>
</feature>
<dbReference type="AlphaFoldDB" id="A0AAN9ZE93"/>
<dbReference type="InterPro" id="IPR036322">
    <property type="entry name" value="WD40_repeat_dom_sf"/>
</dbReference>
<dbReference type="EMBL" id="JAZDUA010000048">
    <property type="protein sequence ID" value="KAK7870990.1"/>
    <property type="molecule type" value="Genomic_DNA"/>
</dbReference>
<evidence type="ECO:0008006" key="4">
    <source>
        <dbReference type="Google" id="ProtNLM"/>
    </source>
</evidence>
<feature type="compositionally biased region" description="Polar residues" evidence="1">
    <location>
        <begin position="128"/>
        <end position="161"/>
    </location>
</feature>
<feature type="compositionally biased region" description="Acidic residues" evidence="1">
    <location>
        <begin position="272"/>
        <end position="292"/>
    </location>
</feature>
<name>A0AAN9ZE93_9ORTH</name>
<dbReference type="PANTHER" id="PTHR16022">
    <property type="entry name" value="WD REPEAT DOMAIN 60"/>
    <property type="match status" value="1"/>
</dbReference>
<sequence length="1014" mass="112233">MPPDRGSTTRTQKTDIKRELSTSRKTKKTGDVNNEISTKGRQDARVTTNSLARQKAKVKKEENPTVSSTDKVTKSSRVDAAKLKDVKKDINSDLKRVRETLSRNRTIKNAPNKPTATRASVSEKISEGSISRRISNDSVRNKKVSGTPSSSNRVLQTSSTRSKTDLNKHVESSPRTRLGRSVNRQESVSSKTKEKHTSHDSQPKKLSRERTRTRTLSPHEVKTAQSISSLDMQKIHKSSKRTNDIATVSSVSDLTRSGQGPSNEPEKQSFDEAGDNYEDDFEEYESDFEEDVSGSSEGFNSVSELTNGGEGSSAEESSASEEDEVLELVNRPLVEEEKKLDSGNYDLTESKRKRKEIQQIKEALEKENAGVSPRGTNVKNSIISHFPVARDEGFEEEKPNESKFCQGLKKAGIINFASAKKKMEEQKVTAKAKKRGEELLSMIRLDTVGFSLLDLPPVPYEVYMKSYGRSNTQQASVQTNEDNLSEEIQTEEIIVKNKWTQHPVAYHPVVDKDDANASLVVFSQNHLGCGGDGNEDPEMWKKLIKYNAVRLNQFLLGAGQAILQHLEQQSFIQENSLSLNSVASYFSRGFFNLNVNAVPFLAGRSVSKLCFSNLQPTSLITVHIEPNNSLEAVDAILGRCMLCIWNILKPSAPEKILVCSNSVSSVCFHQNVDNLVFAGLHEGTVCVWDLKESAAVHCLGDRVACDWVIRSPTYSTAEILKSEGHLTEVTALCAIGSTFSDMSSLTSSLAPIQICSLEISGVAIVWTVIQSSGTGLKTGLVQQDLGLAYWGKVRLVRSIVINIFDGLELNSNFLPNIECRDMITDPADPSHFYVCTNSGYIVHCLSSGCKPHPKVYSSNEGGLLPTTCMENMVDHNYMLIGLEGGIVQLYCRNSRNPLATYAGTADVMGQGPSIESIQASSVHPAQFFILDKLSRIHIWNLTESDIVPVKSLNFEKKILSMKLSKPKENEPMYLAIAMANGDVELYQLKPEFCFKSTTQFNEELQGFIAYAKEL</sequence>
<evidence type="ECO:0000256" key="1">
    <source>
        <dbReference type="SAM" id="MobiDB-lite"/>
    </source>
</evidence>
<feature type="compositionally biased region" description="Basic and acidic residues" evidence="1">
    <location>
        <begin position="12"/>
        <end position="22"/>
    </location>
</feature>
<keyword evidence="3" id="KW-1185">Reference proteome</keyword>
<evidence type="ECO:0000313" key="2">
    <source>
        <dbReference type="EMBL" id="KAK7870990.1"/>
    </source>
</evidence>
<accession>A0AAN9ZE93</accession>
<dbReference type="InterPro" id="IPR042505">
    <property type="entry name" value="DYNC2I1"/>
</dbReference>
<dbReference type="GO" id="GO:0005929">
    <property type="term" value="C:cilium"/>
    <property type="evidence" value="ECO:0007669"/>
    <property type="project" value="GOC"/>
</dbReference>
<dbReference type="GO" id="GO:0045504">
    <property type="term" value="F:dynein heavy chain binding"/>
    <property type="evidence" value="ECO:0007669"/>
    <property type="project" value="InterPro"/>
</dbReference>